<feature type="region of interest" description="Disordered" evidence="1">
    <location>
        <begin position="76"/>
        <end position="125"/>
    </location>
</feature>
<dbReference type="Proteomes" id="UP000596661">
    <property type="component" value="Chromosome 7"/>
</dbReference>
<keyword evidence="3" id="KW-1185">Reference proteome</keyword>
<feature type="compositionally biased region" description="Polar residues" evidence="1">
    <location>
        <begin position="85"/>
        <end position="97"/>
    </location>
</feature>
<name>A0A803Q5Q1_CANSA</name>
<reference evidence="2" key="1">
    <citation type="submission" date="2018-11" db="EMBL/GenBank/DDBJ databases">
        <authorList>
            <person name="Grassa J C."/>
        </authorList>
    </citation>
    <scope>NUCLEOTIDE SEQUENCE [LARGE SCALE GENOMIC DNA]</scope>
</reference>
<feature type="compositionally biased region" description="Basic and acidic residues" evidence="1">
    <location>
        <begin position="99"/>
        <end position="108"/>
    </location>
</feature>
<reference evidence="2" key="2">
    <citation type="submission" date="2021-03" db="UniProtKB">
        <authorList>
            <consortium name="EnsemblPlants"/>
        </authorList>
    </citation>
    <scope>IDENTIFICATION</scope>
</reference>
<dbReference type="Gramene" id="evm.model.07.607">
    <property type="protein sequence ID" value="cds.evm.model.07.607"/>
    <property type="gene ID" value="evm.TU.07.607"/>
</dbReference>
<proteinExistence type="predicted"/>
<dbReference type="EMBL" id="UZAU01000640">
    <property type="status" value="NOT_ANNOTATED_CDS"/>
    <property type="molecule type" value="Genomic_DNA"/>
</dbReference>
<sequence length="253" mass="29068">MAECHKIQLGLPFRLLLADFLLNEANLRTVNLLGSDKFTCHYNVPKYSSWEKVPVPADEESQDYVAHVHYLQKVTPGEAEEEASQDLNSKDMLNSPTLVDKRSKERAPRLMKPRVLPKNPKEQKQLQIRRSLQTNSLSSLQNLLKKAAPNVASASEQPLWSIHQVKFSGFRPEMVFLEPSCPLPIEASTEGSQLYALHATNNWGLQRVEMLEIELRQTRVYCDVMAKKLNDSEFELSRVKEEAEKKQRLTRRK</sequence>
<dbReference type="EnsemblPlants" id="evm.model.07.607">
    <property type="protein sequence ID" value="cds.evm.model.07.607"/>
    <property type="gene ID" value="evm.TU.07.607"/>
</dbReference>
<organism evidence="2 3">
    <name type="scientific">Cannabis sativa</name>
    <name type="common">Hemp</name>
    <name type="synonym">Marijuana</name>
    <dbReference type="NCBI Taxonomy" id="3483"/>
    <lineage>
        <taxon>Eukaryota</taxon>
        <taxon>Viridiplantae</taxon>
        <taxon>Streptophyta</taxon>
        <taxon>Embryophyta</taxon>
        <taxon>Tracheophyta</taxon>
        <taxon>Spermatophyta</taxon>
        <taxon>Magnoliopsida</taxon>
        <taxon>eudicotyledons</taxon>
        <taxon>Gunneridae</taxon>
        <taxon>Pentapetalae</taxon>
        <taxon>rosids</taxon>
        <taxon>fabids</taxon>
        <taxon>Rosales</taxon>
        <taxon>Cannabaceae</taxon>
        <taxon>Cannabis</taxon>
    </lineage>
</organism>
<protein>
    <submittedName>
        <fullName evidence="2">Uncharacterized protein</fullName>
    </submittedName>
</protein>
<dbReference type="AlphaFoldDB" id="A0A803Q5Q1"/>
<accession>A0A803Q5Q1</accession>
<evidence type="ECO:0000313" key="3">
    <source>
        <dbReference type="Proteomes" id="UP000596661"/>
    </source>
</evidence>
<evidence type="ECO:0000256" key="1">
    <source>
        <dbReference type="SAM" id="MobiDB-lite"/>
    </source>
</evidence>
<evidence type="ECO:0000313" key="2">
    <source>
        <dbReference type="EnsemblPlants" id="cds.evm.model.07.607"/>
    </source>
</evidence>